<dbReference type="AlphaFoldDB" id="A0A1F7YVP4"/>
<organism evidence="5 6">
    <name type="scientific">Candidatus Woesebacteria bacterium RIFCSPHIGHO2_01_FULL_44_21</name>
    <dbReference type="NCBI Taxonomy" id="1802503"/>
    <lineage>
        <taxon>Bacteria</taxon>
        <taxon>Candidatus Woeseibacteriota</taxon>
    </lineage>
</organism>
<gene>
    <name evidence="5" type="ORF">A2803_03640</name>
</gene>
<reference evidence="5 6" key="1">
    <citation type="journal article" date="2016" name="Nat. Commun.">
        <title>Thousands of microbial genomes shed light on interconnected biogeochemical processes in an aquifer system.</title>
        <authorList>
            <person name="Anantharaman K."/>
            <person name="Brown C.T."/>
            <person name="Hug L.A."/>
            <person name="Sharon I."/>
            <person name="Castelle C.J."/>
            <person name="Probst A.J."/>
            <person name="Thomas B.C."/>
            <person name="Singh A."/>
            <person name="Wilkins M.J."/>
            <person name="Karaoz U."/>
            <person name="Brodie E.L."/>
            <person name="Williams K.H."/>
            <person name="Hubbard S.S."/>
            <person name="Banfield J.F."/>
        </authorList>
    </citation>
    <scope>NUCLEOTIDE SEQUENCE [LARGE SCALE GENOMIC DNA]</scope>
</reference>
<dbReference type="InterPro" id="IPR001310">
    <property type="entry name" value="Histidine_triad_HIT"/>
</dbReference>
<dbReference type="EMBL" id="MGGP01000028">
    <property type="protein sequence ID" value="OGM31337.1"/>
    <property type="molecule type" value="Genomic_DNA"/>
</dbReference>
<evidence type="ECO:0000313" key="6">
    <source>
        <dbReference type="Proteomes" id="UP000178870"/>
    </source>
</evidence>
<feature type="domain" description="HIT" evidence="4">
    <location>
        <begin position="7"/>
        <end position="112"/>
    </location>
</feature>
<evidence type="ECO:0000256" key="2">
    <source>
        <dbReference type="PIRSR" id="PIRSR601310-3"/>
    </source>
</evidence>
<dbReference type="SUPFAM" id="SSF54197">
    <property type="entry name" value="HIT-like"/>
    <property type="match status" value="1"/>
</dbReference>
<dbReference type="PRINTS" id="PR00332">
    <property type="entry name" value="HISTRIAD"/>
</dbReference>
<name>A0A1F7YVP4_9BACT</name>
<dbReference type="Proteomes" id="UP000178870">
    <property type="component" value="Unassembled WGS sequence"/>
</dbReference>
<feature type="short sequence motif" description="Histidine triad motif" evidence="2 3">
    <location>
        <begin position="98"/>
        <end position="102"/>
    </location>
</feature>
<dbReference type="Gene3D" id="3.30.428.10">
    <property type="entry name" value="HIT-like"/>
    <property type="match status" value="1"/>
</dbReference>
<evidence type="ECO:0000313" key="5">
    <source>
        <dbReference type="EMBL" id="OGM31337.1"/>
    </source>
</evidence>
<dbReference type="PANTHER" id="PTHR23089">
    <property type="entry name" value="HISTIDINE TRIAD HIT PROTEIN"/>
    <property type="match status" value="1"/>
</dbReference>
<sequence length="112" mass="12789">MGSFDFYCEEVLTGKTPVKKLYESDKVLAFYHTKPMYKTHIVIIPKEHIHDLLTTGNRHDNVLLEVISVVKRLAKDLDIEGKGARFITNMGLSQDSPHLHFHLISGEKNKLS</sequence>
<evidence type="ECO:0000256" key="1">
    <source>
        <dbReference type="PIRSR" id="PIRSR601310-1"/>
    </source>
</evidence>
<dbReference type="Pfam" id="PF01230">
    <property type="entry name" value="HIT"/>
    <property type="match status" value="1"/>
</dbReference>
<proteinExistence type="predicted"/>
<dbReference type="GO" id="GO:0003824">
    <property type="term" value="F:catalytic activity"/>
    <property type="evidence" value="ECO:0007669"/>
    <property type="project" value="InterPro"/>
</dbReference>
<dbReference type="InterPro" id="IPR036265">
    <property type="entry name" value="HIT-like_sf"/>
</dbReference>
<dbReference type="PROSITE" id="PS51084">
    <property type="entry name" value="HIT_2"/>
    <property type="match status" value="1"/>
</dbReference>
<comment type="caution">
    <text evidence="5">The sequence shown here is derived from an EMBL/GenBank/DDBJ whole genome shotgun (WGS) entry which is preliminary data.</text>
</comment>
<evidence type="ECO:0000259" key="4">
    <source>
        <dbReference type="PROSITE" id="PS51084"/>
    </source>
</evidence>
<feature type="active site" description="Tele-AMP-histidine intermediate" evidence="1">
    <location>
        <position position="100"/>
    </location>
</feature>
<protein>
    <recommendedName>
        <fullName evidence="4">HIT domain-containing protein</fullName>
    </recommendedName>
</protein>
<dbReference type="InterPro" id="IPR011146">
    <property type="entry name" value="HIT-like"/>
</dbReference>
<evidence type="ECO:0000256" key="3">
    <source>
        <dbReference type="PROSITE-ProRule" id="PRU00464"/>
    </source>
</evidence>
<accession>A0A1F7YVP4</accession>